<protein>
    <submittedName>
        <fullName evidence="1">Uncharacterized protein</fullName>
    </submittedName>
</protein>
<dbReference type="RefSeq" id="WP_012935905.1">
    <property type="nucleotide sequence ID" value="NC_013739.1"/>
</dbReference>
<evidence type="ECO:0000313" key="1">
    <source>
        <dbReference type="EMBL" id="ADB52854.1"/>
    </source>
</evidence>
<reference evidence="2" key="2">
    <citation type="submission" date="2010-01" db="EMBL/GenBank/DDBJ databases">
        <title>The complete genome of Conexibacter woesei DSM 14684.</title>
        <authorList>
            <consortium name="US DOE Joint Genome Institute (JGI-PGF)"/>
            <person name="Lucas S."/>
            <person name="Copeland A."/>
            <person name="Lapidus A."/>
            <person name="Glavina del Rio T."/>
            <person name="Dalin E."/>
            <person name="Tice H."/>
            <person name="Bruce D."/>
            <person name="Goodwin L."/>
            <person name="Pitluck S."/>
            <person name="Kyrpides N."/>
            <person name="Mavromatis K."/>
            <person name="Ivanova N."/>
            <person name="Mikhailova N."/>
            <person name="Chertkov O."/>
            <person name="Brettin T."/>
            <person name="Detter J.C."/>
            <person name="Han C."/>
            <person name="Larimer F."/>
            <person name="Land M."/>
            <person name="Hauser L."/>
            <person name="Markowitz V."/>
            <person name="Cheng J.-F."/>
            <person name="Hugenholtz P."/>
            <person name="Woyke T."/>
            <person name="Wu D."/>
            <person name="Pukall R."/>
            <person name="Steenblock K."/>
            <person name="Schneider S."/>
            <person name="Klenk H.-P."/>
            <person name="Eisen J.A."/>
        </authorList>
    </citation>
    <scope>NUCLEOTIDE SEQUENCE [LARGE SCALE GENOMIC DNA]</scope>
    <source>
        <strain evidence="2">DSM 14684 / CIP 108061 / JCM 11494 / NBRC 100937 / ID131577</strain>
    </source>
</reference>
<sequence>MLYAINLISLRPGVPLDRFAQFSAEVDRPACLGNDAVSSFDVYRVEGQPDGTAPSVQVAEVMGLHSWEAWQRALVEDPRLRVASAEFEQLVDPSTVTTLLTRPLVP</sequence>
<dbReference type="STRING" id="469383.Cwoe_4440"/>
<evidence type="ECO:0000313" key="2">
    <source>
        <dbReference type="Proteomes" id="UP000008229"/>
    </source>
</evidence>
<keyword evidence="2" id="KW-1185">Reference proteome</keyword>
<reference evidence="1 2" key="1">
    <citation type="journal article" date="2010" name="Stand. Genomic Sci.">
        <title>Complete genome sequence of Conexibacter woesei type strain (ID131577).</title>
        <authorList>
            <person name="Pukall R."/>
            <person name="Lapidus A."/>
            <person name="Glavina Del Rio T."/>
            <person name="Copeland A."/>
            <person name="Tice H."/>
            <person name="Cheng J.-F."/>
            <person name="Lucas S."/>
            <person name="Chen F."/>
            <person name="Nolan M."/>
            <person name="Bruce D."/>
            <person name="Goodwin L."/>
            <person name="Pitluck S."/>
            <person name="Mavromatis K."/>
            <person name="Ivanova N."/>
            <person name="Ovchinnikova G."/>
            <person name="Pati A."/>
            <person name="Chen A."/>
            <person name="Palaniappan K."/>
            <person name="Land M."/>
            <person name="Hauser L."/>
            <person name="Chang Y.-J."/>
            <person name="Jeffries C.D."/>
            <person name="Chain P."/>
            <person name="Meincke L."/>
            <person name="Sims D."/>
            <person name="Brettin T."/>
            <person name="Detter J.C."/>
            <person name="Rohde M."/>
            <person name="Goeker M."/>
            <person name="Bristow J."/>
            <person name="Eisen J.A."/>
            <person name="Markowitz V."/>
            <person name="Kyrpides N.C."/>
            <person name="Klenk H.-P."/>
            <person name="Hugenholtz P."/>
        </authorList>
    </citation>
    <scope>NUCLEOTIDE SEQUENCE [LARGE SCALE GENOMIC DNA]</scope>
    <source>
        <strain evidence="2">DSM 14684 / CIP 108061 / JCM 11494 / NBRC 100937 / ID131577</strain>
    </source>
</reference>
<organism evidence="1 2">
    <name type="scientific">Conexibacter woesei (strain DSM 14684 / CCUG 47730 / CIP 108061 / JCM 11494 / NBRC 100937 / ID131577)</name>
    <dbReference type="NCBI Taxonomy" id="469383"/>
    <lineage>
        <taxon>Bacteria</taxon>
        <taxon>Bacillati</taxon>
        <taxon>Actinomycetota</taxon>
        <taxon>Thermoleophilia</taxon>
        <taxon>Solirubrobacterales</taxon>
        <taxon>Conexibacteraceae</taxon>
        <taxon>Conexibacter</taxon>
    </lineage>
</organism>
<accession>D3F7W0</accession>
<dbReference type="AlphaFoldDB" id="D3F7W0"/>
<dbReference type="eggNOG" id="ENOG502ZSB8">
    <property type="taxonomic scope" value="Bacteria"/>
</dbReference>
<dbReference type="EMBL" id="CP001854">
    <property type="protein sequence ID" value="ADB52854.1"/>
    <property type="molecule type" value="Genomic_DNA"/>
</dbReference>
<name>D3F7W0_CONWI</name>
<dbReference type="Gene3D" id="3.30.70.100">
    <property type="match status" value="1"/>
</dbReference>
<dbReference type="OrthoDB" id="4731620at2"/>
<gene>
    <name evidence="1" type="ordered locus">Cwoe_4440</name>
</gene>
<dbReference type="HOGENOM" id="CLU_2218591_0_0_11"/>
<proteinExistence type="predicted"/>
<dbReference type="Proteomes" id="UP000008229">
    <property type="component" value="Chromosome"/>
</dbReference>
<dbReference type="KEGG" id="cwo:Cwoe_4440"/>